<dbReference type="InterPro" id="IPR007842">
    <property type="entry name" value="HEPN_dom"/>
</dbReference>
<dbReference type="AlphaFoldDB" id="W9HAT6"/>
<evidence type="ECO:0000259" key="2">
    <source>
        <dbReference type="Pfam" id="PF05168"/>
    </source>
</evidence>
<gene>
    <name evidence="3" type="ORF">N825_25185</name>
</gene>
<dbReference type="PANTHER" id="PTHR36565">
    <property type="entry name" value="UPF0332 PROTEIN TM_1000"/>
    <property type="match status" value="1"/>
</dbReference>
<dbReference type="Proteomes" id="UP000019486">
    <property type="component" value="Unassembled WGS sequence"/>
</dbReference>
<dbReference type="Gene3D" id="1.20.120.330">
    <property type="entry name" value="Nucleotidyltransferases domain 2"/>
    <property type="match status" value="1"/>
</dbReference>
<evidence type="ECO:0000256" key="1">
    <source>
        <dbReference type="ARBA" id="ARBA00038248"/>
    </source>
</evidence>
<evidence type="ECO:0000313" key="3">
    <source>
        <dbReference type="EMBL" id="EWY41812.1"/>
    </source>
</evidence>
<name>W9HAT6_9PROT</name>
<proteinExistence type="inferred from homology"/>
<feature type="domain" description="HEPN" evidence="2">
    <location>
        <begin position="2"/>
        <end position="94"/>
    </location>
</feature>
<dbReference type="InterPro" id="IPR052226">
    <property type="entry name" value="UPF0332_toxin"/>
</dbReference>
<dbReference type="RefSeq" id="WP_037448516.1">
    <property type="nucleotide sequence ID" value="NZ_AVFL01000003.1"/>
</dbReference>
<comment type="caution">
    <text evidence="3">The sequence shown here is derived from an EMBL/GenBank/DDBJ whole genome shotgun (WGS) entry which is preliminary data.</text>
</comment>
<comment type="similarity">
    <text evidence="1">Belongs to the UPF0332 family.</text>
</comment>
<reference evidence="3 4" key="1">
    <citation type="submission" date="2013-08" db="EMBL/GenBank/DDBJ databases">
        <title>The genome sequence of Skermanella stibiiresistens.</title>
        <authorList>
            <person name="Zhu W."/>
            <person name="Wang G."/>
        </authorList>
    </citation>
    <scope>NUCLEOTIDE SEQUENCE [LARGE SCALE GENOMIC DNA]</scope>
    <source>
        <strain evidence="3 4">SB22</strain>
    </source>
</reference>
<sequence>MAKAERAIASARLLLDEGDLEGATNRAYYAALHAAGAALALSGVLPETTKSHSTVIGLFGKHIVLAGRMDADHGRLLNRSHQLRTLADYDVGAIDLLNVDQVVSGSELFVLAVGRLKQQGG</sequence>
<evidence type="ECO:0000313" key="4">
    <source>
        <dbReference type="Proteomes" id="UP000019486"/>
    </source>
</evidence>
<dbReference type="EMBL" id="AVFL01000003">
    <property type="protein sequence ID" value="EWY41812.1"/>
    <property type="molecule type" value="Genomic_DNA"/>
</dbReference>
<organism evidence="3 4">
    <name type="scientific">Skermanella stibiiresistens SB22</name>
    <dbReference type="NCBI Taxonomy" id="1385369"/>
    <lineage>
        <taxon>Bacteria</taxon>
        <taxon>Pseudomonadati</taxon>
        <taxon>Pseudomonadota</taxon>
        <taxon>Alphaproteobacteria</taxon>
        <taxon>Rhodospirillales</taxon>
        <taxon>Azospirillaceae</taxon>
        <taxon>Skermanella</taxon>
    </lineage>
</organism>
<dbReference type="STRING" id="1385369.N825_25185"/>
<accession>W9HAT6</accession>
<protein>
    <recommendedName>
        <fullName evidence="2">HEPN domain-containing protein</fullName>
    </recommendedName>
</protein>
<keyword evidence="4" id="KW-1185">Reference proteome</keyword>
<dbReference type="Pfam" id="PF05168">
    <property type="entry name" value="HEPN"/>
    <property type="match status" value="1"/>
</dbReference>
<dbReference type="PANTHER" id="PTHR36565:SF1">
    <property type="entry name" value="UPF0332 PROTEIN TM_1000"/>
    <property type="match status" value="1"/>
</dbReference>